<dbReference type="InterPro" id="IPR050360">
    <property type="entry name" value="MFS_Sugar_Transporters"/>
</dbReference>
<dbReference type="Pfam" id="PF00083">
    <property type="entry name" value="Sugar_tr"/>
    <property type="match status" value="1"/>
</dbReference>
<comment type="catalytic activity">
    <reaction evidence="10">
        <text>D-mannose(out) = D-mannose(in)</text>
        <dbReference type="Rhea" id="RHEA:78391"/>
        <dbReference type="ChEBI" id="CHEBI:4208"/>
    </reaction>
    <physiologicalReaction direction="left-to-right" evidence="10">
        <dbReference type="Rhea" id="RHEA:78392"/>
    </physiologicalReaction>
</comment>
<gene>
    <name evidence="17" type="ORF">BRAN1462_LOCUS23293</name>
</gene>
<accession>A0A7S2K0C9</accession>
<dbReference type="PROSITE" id="PS00216">
    <property type="entry name" value="SUGAR_TRANSPORT_1"/>
    <property type="match status" value="2"/>
</dbReference>
<evidence type="ECO:0000256" key="12">
    <source>
        <dbReference type="ARBA" id="ARBA00044710"/>
    </source>
</evidence>
<dbReference type="PROSITE" id="PS50850">
    <property type="entry name" value="MFS"/>
    <property type="match status" value="1"/>
</dbReference>
<evidence type="ECO:0000256" key="4">
    <source>
        <dbReference type="ARBA" id="ARBA00022692"/>
    </source>
</evidence>
<organism evidence="17">
    <name type="scientific">Zooxanthella nutricula</name>
    <dbReference type="NCBI Taxonomy" id="1333877"/>
    <lineage>
        <taxon>Eukaryota</taxon>
        <taxon>Sar</taxon>
        <taxon>Alveolata</taxon>
        <taxon>Dinophyceae</taxon>
        <taxon>Peridiniales</taxon>
        <taxon>Peridiniales incertae sedis</taxon>
        <taxon>Zooxanthella</taxon>
    </lineage>
</organism>
<dbReference type="InterPro" id="IPR036259">
    <property type="entry name" value="MFS_trans_sf"/>
</dbReference>
<keyword evidence="4 15" id="KW-0812">Transmembrane</keyword>
<feature type="transmembrane region" description="Helical" evidence="15">
    <location>
        <begin position="175"/>
        <end position="196"/>
    </location>
</feature>
<keyword evidence="6 15" id="KW-0472">Membrane</keyword>
<dbReference type="InterPro" id="IPR020846">
    <property type="entry name" value="MFS_dom"/>
</dbReference>
<evidence type="ECO:0000256" key="3">
    <source>
        <dbReference type="ARBA" id="ARBA00011738"/>
    </source>
</evidence>
<evidence type="ECO:0000256" key="1">
    <source>
        <dbReference type="ARBA" id="ARBA00004141"/>
    </source>
</evidence>
<evidence type="ECO:0000256" key="2">
    <source>
        <dbReference type="ARBA" id="ARBA00010992"/>
    </source>
</evidence>
<dbReference type="NCBIfam" id="TIGR00879">
    <property type="entry name" value="SP"/>
    <property type="match status" value="1"/>
</dbReference>
<keyword evidence="14" id="KW-0813">Transport</keyword>
<feature type="transmembrane region" description="Helical" evidence="15">
    <location>
        <begin position="145"/>
        <end position="169"/>
    </location>
</feature>
<comment type="subunit">
    <text evidence="3">Homodimer.</text>
</comment>
<dbReference type="PRINTS" id="PR00171">
    <property type="entry name" value="SUGRTRNSPORT"/>
</dbReference>
<evidence type="ECO:0000256" key="8">
    <source>
        <dbReference type="ARBA" id="ARBA00044648"/>
    </source>
</evidence>
<proteinExistence type="inferred from homology"/>
<evidence type="ECO:0000256" key="11">
    <source>
        <dbReference type="ARBA" id="ARBA00044668"/>
    </source>
</evidence>
<evidence type="ECO:0000256" key="9">
    <source>
        <dbReference type="ARBA" id="ARBA00044656"/>
    </source>
</evidence>
<comment type="similarity">
    <text evidence="2 14">Belongs to the major facilitator superfamily. Sugar transporter (TC 2.A.1.1) family.</text>
</comment>
<dbReference type="GO" id="GO:0005351">
    <property type="term" value="F:carbohydrate:proton symporter activity"/>
    <property type="evidence" value="ECO:0007669"/>
    <property type="project" value="TreeGrafter"/>
</dbReference>
<dbReference type="Gene3D" id="1.20.1250.20">
    <property type="entry name" value="MFS general substrate transporter like domains"/>
    <property type="match status" value="1"/>
</dbReference>
<feature type="transmembrane region" description="Helical" evidence="15">
    <location>
        <begin position="89"/>
        <end position="107"/>
    </location>
</feature>
<protein>
    <recommendedName>
        <fullName evidence="13">Hexose transporter 1</fullName>
    </recommendedName>
</protein>
<feature type="domain" description="Major facilitator superfamily (MFS) profile" evidence="16">
    <location>
        <begin position="10"/>
        <end position="446"/>
    </location>
</feature>
<evidence type="ECO:0000256" key="14">
    <source>
        <dbReference type="RuleBase" id="RU003346"/>
    </source>
</evidence>
<comment type="catalytic activity">
    <reaction evidence="8">
        <text>D-glucose(out) = D-glucose(in)</text>
        <dbReference type="Rhea" id="RHEA:60376"/>
        <dbReference type="ChEBI" id="CHEBI:4167"/>
    </reaction>
    <physiologicalReaction direction="left-to-right" evidence="8">
        <dbReference type="Rhea" id="RHEA:60377"/>
    </physiologicalReaction>
</comment>
<evidence type="ECO:0000313" key="17">
    <source>
        <dbReference type="EMBL" id="CAD9560745.1"/>
    </source>
</evidence>
<feature type="transmembrane region" description="Helical" evidence="15">
    <location>
        <begin position="113"/>
        <end position="133"/>
    </location>
</feature>
<evidence type="ECO:0000256" key="7">
    <source>
        <dbReference type="ARBA" id="ARBA00044637"/>
    </source>
</evidence>
<dbReference type="AlphaFoldDB" id="A0A7S2K0C9"/>
<name>A0A7S2K0C9_9DINO</name>
<feature type="transmembrane region" description="Helical" evidence="15">
    <location>
        <begin position="322"/>
        <end position="347"/>
    </location>
</feature>
<evidence type="ECO:0000256" key="5">
    <source>
        <dbReference type="ARBA" id="ARBA00022989"/>
    </source>
</evidence>
<sequence>MGLTWRATGSALLSALGALLFGLDIGYIGPILECASFKRDVAGITSPSEALPDTTVGFIVGIFSLGCVLTSVPCVSGYFMDVWGRRDSVIIGSAVFVVGCLVQGFAASVSTILVGRLVAGMSIGLLSAVVALYQSEVSPPSMRGALTSLYQLMITLGIVVACVADHYLVELEGGWRWAIFMQLIPSGALLVAMPFLPRSPRWLAQQGRQTEALRALESLRESQSEARDELTEIQAACSEAGEAGEVEFAELFAGMTGRLVAIGVVLQMMQQLVGMNAFMYFGPRIFGSLGLDQNRFQVMTSLVNFGATFPAIFLADGFGRRSLLLVGACAMAVACLAMGLAGFGAAGAELGDAAAVICVPMVFLFVASFAATWGPIVWVYCAEIFPQRNRSRCMGVATTANWVGNYFIAQATPVMLGRLGLGTFYVFGVFCMISIAFAVWLPETKGVPLEQMPAVFEARFGYRKGLCGGGVGEEGRPLLYGAASDAARQKAV</sequence>
<dbReference type="SUPFAM" id="SSF103473">
    <property type="entry name" value="MFS general substrate transporter"/>
    <property type="match status" value="1"/>
</dbReference>
<feature type="transmembrane region" description="Helical" evidence="15">
    <location>
        <begin position="424"/>
        <end position="442"/>
    </location>
</feature>
<comment type="catalytic activity">
    <reaction evidence="7">
        <text>D-galactose(in) = D-galactose(out)</text>
        <dbReference type="Rhea" id="RHEA:34915"/>
        <dbReference type="ChEBI" id="CHEBI:4139"/>
    </reaction>
    <physiologicalReaction direction="right-to-left" evidence="7">
        <dbReference type="Rhea" id="RHEA:34917"/>
    </physiologicalReaction>
</comment>
<feature type="transmembrane region" description="Helical" evidence="15">
    <location>
        <begin position="393"/>
        <end position="412"/>
    </location>
</feature>
<dbReference type="PROSITE" id="PS00217">
    <property type="entry name" value="SUGAR_TRANSPORT_2"/>
    <property type="match status" value="1"/>
</dbReference>
<comment type="catalytic activity">
    <reaction evidence="11">
        <text>D-glucosamine(out) = D-glucosamine(in)</text>
        <dbReference type="Rhea" id="RHEA:78423"/>
        <dbReference type="ChEBI" id="CHEBI:58723"/>
    </reaction>
    <physiologicalReaction direction="left-to-right" evidence="11">
        <dbReference type="Rhea" id="RHEA:78424"/>
    </physiologicalReaction>
</comment>
<feature type="transmembrane region" description="Helical" evidence="15">
    <location>
        <begin position="259"/>
        <end position="281"/>
    </location>
</feature>
<feature type="transmembrane region" description="Helical" evidence="15">
    <location>
        <begin position="353"/>
        <end position="381"/>
    </location>
</feature>
<dbReference type="EMBL" id="HBGW01036781">
    <property type="protein sequence ID" value="CAD9560745.1"/>
    <property type="molecule type" value="Transcribed_RNA"/>
</dbReference>
<evidence type="ECO:0000259" key="16">
    <source>
        <dbReference type="PROSITE" id="PS50850"/>
    </source>
</evidence>
<evidence type="ECO:0000256" key="15">
    <source>
        <dbReference type="SAM" id="Phobius"/>
    </source>
</evidence>
<dbReference type="InterPro" id="IPR005829">
    <property type="entry name" value="Sugar_transporter_CS"/>
</dbReference>
<dbReference type="PANTHER" id="PTHR48022">
    <property type="entry name" value="PLASTIDIC GLUCOSE TRANSPORTER 4"/>
    <property type="match status" value="1"/>
</dbReference>
<reference evidence="17" key="1">
    <citation type="submission" date="2021-01" db="EMBL/GenBank/DDBJ databases">
        <authorList>
            <person name="Corre E."/>
            <person name="Pelletier E."/>
            <person name="Niang G."/>
            <person name="Scheremetjew M."/>
            <person name="Finn R."/>
            <person name="Kale V."/>
            <person name="Holt S."/>
            <person name="Cochrane G."/>
            <person name="Meng A."/>
            <person name="Brown T."/>
            <person name="Cohen L."/>
        </authorList>
    </citation>
    <scope>NUCLEOTIDE SEQUENCE</scope>
    <source>
        <strain evidence="17">RCC3387</strain>
    </source>
</reference>
<dbReference type="InterPro" id="IPR005828">
    <property type="entry name" value="MFS_sugar_transport-like"/>
</dbReference>
<dbReference type="InterPro" id="IPR003663">
    <property type="entry name" value="Sugar/inositol_transpt"/>
</dbReference>
<dbReference type="PANTHER" id="PTHR48022:SF2">
    <property type="entry name" value="PLASTIDIC GLUCOSE TRANSPORTER 4"/>
    <property type="match status" value="1"/>
</dbReference>
<comment type="catalytic activity">
    <reaction evidence="12">
        <text>D-fructose(out) = D-fructose(in)</text>
        <dbReference type="Rhea" id="RHEA:60372"/>
        <dbReference type="ChEBI" id="CHEBI:37721"/>
    </reaction>
    <physiologicalReaction direction="left-to-right" evidence="12">
        <dbReference type="Rhea" id="RHEA:60373"/>
    </physiologicalReaction>
</comment>
<evidence type="ECO:0000256" key="10">
    <source>
        <dbReference type="ARBA" id="ARBA00044662"/>
    </source>
</evidence>
<evidence type="ECO:0000256" key="6">
    <source>
        <dbReference type="ARBA" id="ARBA00023136"/>
    </source>
</evidence>
<feature type="transmembrane region" description="Helical" evidence="15">
    <location>
        <begin position="296"/>
        <end position="315"/>
    </location>
</feature>
<dbReference type="GO" id="GO:0016020">
    <property type="term" value="C:membrane"/>
    <property type="evidence" value="ECO:0007669"/>
    <property type="project" value="UniProtKB-SubCell"/>
</dbReference>
<comment type="catalytic activity">
    <reaction evidence="9">
        <text>D-xylose(out) = D-xylose(in)</text>
        <dbReference type="Rhea" id="RHEA:78427"/>
        <dbReference type="ChEBI" id="CHEBI:53455"/>
    </reaction>
    <physiologicalReaction direction="left-to-right" evidence="9">
        <dbReference type="Rhea" id="RHEA:78428"/>
    </physiologicalReaction>
</comment>
<evidence type="ECO:0000256" key="13">
    <source>
        <dbReference type="ARBA" id="ARBA00044780"/>
    </source>
</evidence>
<comment type="subcellular location">
    <subcellularLocation>
        <location evidence="1">Membrane</location>
        <topology evidence="1">Multi-pass membrane protein</topology>
    </subcellularLocation>
</comment>
<keyword evidence="5 15" id="KW-1133">Transmembrane helix</keyword>
<feature type="transmembrane region" description="Helical" evidence="15">
    <location>
        <begin position="58"/>
        <end position="80"/>
    </location>
</feature>